<keyword evidence="1" id="KW-0812">Transmembrane</keyword>
<reference evidence="3" key="1">
    <citation type="submission" date="2022-11" db="UniProtKB">
        <authorList>
            <consortium name="WormBaseParasite"/>
        </authorList>
    </citation>
    <scope>IDENTIFICATION</scope>
</reference>
<dbReference type="WBParaSite" id="Minc3s02556g30623">
    <property type="protein sequence ID" value="Minc3s02556g30623"/>
    <property type="gene ID" value="Minc3s02556g30623"/>
</dbReference>
<keyword evidence="1" id="KW-0472">Membrane</keyword>
<protein>
    <submittedName>
        <fullName evidence="3">Candidate secreted effector</fullName>
    </submittedName>
</protein>
<organism evidence="2 3">
    <name type="scientific">Meloidogyne incognita</name>
    <name type="common">Southern root-knot nematode worm</name>
    <name type="synonym">Oxyuris incognita</name>
    <dbReference type="NCBI Taxonomy" id="6306"/>
    <lineage>
        <taxon>Eukaryota</taxon>
        <taxon>Metazoa</taxon>
        <taxon>Ecdysozoa</taxon>
        <taxon>Nematoda</taxon>
        <taxon>Chromadorea</taxon>
        <taxon>Rhabditida</taxon>
        <taxon>Tylenchina</taxon>
        <taxon>Tylenchomorpha</taxon>
        <taxon>Tylenchoidea</taxon>
        <taxon>Meloidogynidae</taxon>
        <taxon>Meloidogyninae</taxon>
        <taxon>Meloidogyne</taxon>
        <taxon>Meloidogyne incognita group</taxon>
    </lineage>
</organism>
<evidence type="ECO:0000313" key="3">
    <source>
        <dbReference type="WBParaSite" id="Minc3s02556g30623"/>
    </source>
</evidence>
<evidence type="ECO:0000313" key="2">
    <source>
        <dbReference type="Proteomes" id="UP000887563"/>
    </source>
</evidence>
<proteinExistence type="predicted"/>
<evidence type="ECO:0000256" key="1">
    <source>
        <dbReference type="SAM" id="Phobius"/>
    </source>
</evidence>
<keyword evidence="1" id="KW-1133">Transmembrane helix</keyword>
<dbReference type="Proteomes" id="UP000887563">
    <property type="component" value="Unplaced"/>
</dbReference>
<feature type="transmembrane region" description="Helical" evidence="1">
    <location>
        <begin position="6"/>
        <end position="26"/>
    </location>
</feature>
<keyword evidence="2" id="KW-1185">Reference proteome</keyword>
<accession>A0A914MUX8</accession>
<dbReference type="AlphaFoldDB" id="A0A914MUX8"/>
<sequence>MEIFNFLNCWIECVHFVLICYIYVLLLKKIAVSTVSEIKILLNALDFSSQLSAEAHH</sequence>
<name>A0A914MUX8_MELIC</name>